<evidence type="ECO:0000256" key="2">
    <source>
        <dbReference type="SAM" id="MobiDB-lite"/>
    </source>
</evidence>
<dbReference type="EC" id="2.8.3.-" evidence="3"/>
<gene>
    <name evidence="3" type="ORF">V2J94_33795</name>
</gene>
<feature type="region of interest" description="Disordered" evidence="2">
    <location>
        <begin position="428"/>
        <end position="447"/>
    </location>
</feature>
<sequence>MKVDFTTDGQADADRRGPVDRPPFQGVRVMDVSDTIAGQFAARLLADHGAAVTLLRRPSTLVGASPAMDVHLNHPKSVRPCPTDGWQSALGQCARDIDVVVVSDHGEAAIAAGLAPHALVAVATDFADQGPYRDWHGSELIHQALSGSMHYTGLAGRPPLYGAGNRAYIAAGLFLYVSLAARLLARPATGTAGAAGEIVRVAVHEAAAAMEQNFAAQWAYSATIAQRGELNRPKGRIRCADGWMTAFAMEGRLSELLTAVGADDLVDSPPFSSWADFMRDIPAAFARIQERARGRSREALLQAALDHRLVMSPVRTPTELRTDPQLVSRDFWRHAEFQGRKHLVLGPLWRPASYEPGTARGTSGGVPAALPAPGRRSGGTAEPGERPLRGTRVVDFTTAWSGPLATRILALLGAEVLKVESASRMDAWRGPADAPTATEFYPDGEPGDRPYNRNAWFNAQNLDKKSVLLDLKTDTGRRQAHDLCRESDLVVTNFTPDTMRRLGLGFETLREINPSVVMVEMSGFGTTGPLRYHRAYGQTMEAMAGITALIGYDGESGPLGSGSAYLDPMGGLAGAAAAVTALAHRHRTRQAQYVEVAQREAAMSWIGDIILDSLATGADPVLEGNAIPTAFPHDAFRCEGEDQWIAIAVHTGDQWSALCAELGWTDWARDTSLAETAARKARAEEIERRLAETTREHDKTRLATRLQRAGVPAAPVQNGRDLFEDPQLRHRGWFAALTHPEAGTHEYAGLPLEAAGRILQPSAAAPLLGQHTAEVLESVRSA</sequence>
<dbReference type="EMBL" id="JAZBJO010000028">
    <property type="protein sequence ID" value="MEE4596802.1"/>
    <property type="molecule type" value="Genomic_DNA"/>
</dbReference>
<protein>
    <submittedName>
        <fullName evidence="3">CoA transferase</fullName>
        <ecNumber evidence="3">2.8.3.-</ecNumber>
    </submittedName>
</protein>
<dbReference type="Gene3D" id="3.40.50.10540">
    <property type="entry name" value="Crotonobetainyl-coa:carnitine coa-transferase, domain 1"/>
    <property type="match status" value="2"/>
</dbReference>
<dbReference type="Proteomes" id="UP001354709">
    <property type="component" value="Unassembled WGS sequence"/>
</dbReference>
<dbReference type="InterPro" id="IPR003673">
    <property type="entry name" value="CoA-Trfase_fam_III"/>
</dbReference>
<dbReference type="Pfam" id="PF02515">
    <property type="entry name" value="CoA_transf_3"/>
    <property type="match status" value="3"/>
</dbReference>
<dbReference type="InterPro" id="IPR044855">
    <property type="entry name" value="CoA-Trfase_III_dom3_sf"/>
</dbReference>
<keyword evidence="1 3" id="KW-0808">Transferase</keyword>
<keyword evidence="4" id="KW-1185">Reference proteome</keyword>
<dbReference type="InterPro" id="IPR050483">
    <property type="entry name" value="CoA-transferase_III_domain"/>
</dbReference>
<evidence type="ECO:0000256" key="1">
    <source>
        <dbReference type="ARBA" id="ARBA00022679"/>
    </source>
</evidence>
<evidence type="ECO:0000313" key="4">
    <source>
        <dbReference type="Proteomes" id="UP001354709"/>
    </source>
</evidence>
<dbReference type="Gene3D" id="3.30.1540.10">
    <property type="entry name" value="formyl-coa transferase, domain 3"/>
    <property type="match status" value="2"/>
</dbReference>
<evidence type="ECO:0000313" key="3">
    <source>
        <dbReference type="EMBL" id="MEE4596802.1"/>
    </source>
</evidence>
<dbReference type="GO" id="GO:0016740">
    <property type="term" value="F:transferase activity"/>
    <property type="evidence" value="ECO:0007669"/>
    <property type="project" value="UniProtKB-KW"/>
</dbReference>
<dbReference type="SUPFAM" id="SSF89796">
    <property type="entry name" value="CoA-transferase family III (CaiB/BaiF)"/>
    <property type="match status" value="2"/>
</dbReference>
<accession>A0ABU7Q5Z2</accession>
<feature type="region of interest" description="Disordered" evidence="2">
    <location>
        <begin position="356"/>
        <end position="387"/>
    </location>
</feature>
<dbReference type="PANTHER" id="PTHR48207">
    <property type="entry name" value="SUCCINATE--HYDROXYMETHYLGLUTARATE COA-TRANSFERASE"/>
    <property type="match status" value="1"/>
</dbReference>
<name>A0ABU7Q5Z2_9ACTN</name>
<organism evidence="3 4">
    <name type="scientific">Streptomyces asiaticus subsp. ignotus</name>
    <dbReference type="NCBI Taxonomy" id="3098222"/>
    <lineage>
        <taxon>Bacteria</taxon>
        <taxon>Bacillati</taxon>
        <taxon>Actinomycetota</taxon>
        <taxon>Actinomycetes</taxon>
        <taxon>Kitasatosporales</taxon>
        <taxon>Streptomycetaceae</taxon>
        <taxon>Streptomyces</taxon>
        <taxon>Streptomyces violaceusniger group</taxon>
    </lineage>
</organism>
<dbReference type="PANTHER" id="PTHR48207:SF3">
    <property type="entry name" value="SUCCINATE--HYDROXYMETHYLGLUTARATE COA-TRANSFERASE"/>
    <property type="match status" value="1"/>
</dbReference>
<reference evidence="3 4" key="1">
    <citation type="submission" date="2023-11" db="EMBL/GenBank/DDBJ databases">
        <title>30 novel species of actinomycetes from the DSMZ collection.</title>
        <authorList>
            <person name="Nouioui I."/>
        </authorList>
    </citation>
    <scope>NUCLEOTIDE SEQUENCE [LARGE SCALE GENOMIC DNA]</scope>
    <source>
        <strain evidence="3 4">DSM 41524</strain>
    </source>
</reference>
<feature type="region of interest" description="Disordered" evidence="2">
    <location>
        <begin position="1"/>
        <end position="23"/>
    </location>
</feature>
<proteinExistence type="predicted"/>
<comment type="caution">
    <text evidence="3">The sequence shown here is derived from an EMBL/GenBank/DDBJ whole genome shotgun (WGS) entry which is preliminary data.</text>
</comment>
<dbReference type="RefSeq" id="WP_330813613.1">
    <property type="nucleotide sequence ID" value="NZ_JAZBJO010000028.1"/>
</dbReference>
<dbReference type="InterPro" id="IPR023606">
    <property type="entry name" value="CoA-Trfase_III_dom_1_sf"/>
</dbReference>